<organism evidence="8 9">
    <name type="scientific">Gossypium anomalum</name>
    <dbReference type="NCBI Taxonomy" id="47600"/>
    <lineage>
        <taxon>Eukaryota</taxon>
        <taxon>Viridiplantae</taxon>
        <taxon>Streptophyta</taxon>
        <taxon>Embryophyta</taxon>
        <taxon>Tracheophyta</taxon>
        <taxon>Spermatophyta</taxon>
        <taxon>Magnoliopsida</taxon>
        <taxon>eudicotyledons</taxon>
        <taxon>Gunneridae</taxon>
        <taxon>Pentapetalae</taxon>
        <taxon>rosids</taxon>
        <taxon>malvids</taxon>
        <taxon>Malvales</taxon>
        <taxon>Malvaceae</taxon>
        <taxon>Malvoideae</taxon>
        <taxon>Gossypium</taxon>
    </lineage>
</organism>
<keyword evidence="4" id="KW-0804">Transcription</keyword>
<evidence type="ECO:0000259" key="7">
    <source>
        <dbReference type="PROSITE" id="PS50217"/>
    </source>
</evidence>
<comment type="subcellular location">
    <subcellularLocation>
        <location evidence="1">Nucleus</location>
    </subcellularLocation>
</comment>
<dbReference type="FunFam" id="1.20.5.170:FF:000020">
    <property type="entry name" value="BZIP transcription factor"/>
    <property type="match status" value="1"/>
</dbReference>
<keyword evidence="2" id="KW-0805">Transcription regulation</keyword>
<dbReference type="GO" id="GO:0005634">
    <property type="term" value="C:nucleus"/>
    <property type="evidence" value="ECO:0007669"/>
    <property type="project" value="UniProtKB-SubCell"/>
</dbReference>
<reference evidence="8 9" key="1">
    <citation type="journal article" date="2021" name="bioRxiv">
        <title>The Gossypium anomalum genome as a resource for cotton improvement and evolutionary analysis of hybrid incompatibility.</title>
        <authorList>
            <person name="Grover C.E."/>
            <person name="Yuan D."/>
            <person name="Arick M.A."/>
            <person name="Miller E.R."/>
            <person name="Hu G."/>
            <person name="Peterson D.G."/>
            <person name="Wendel J.F."/>
            <person name="Udall J.A."/>
        </authorList>
    </citation>
    <scope>NUCLEOTIDE SEQUENCE [LARGE SCALE GENOMIC DNA]</scope>
    <source>
        <strain evidence="8">JFW-Udall</strain>
        <tissue evidence="8">Leaf</tissue>
    </source>
</reference>
<accession>A0A8J5Y2Z9</accession>
<keyword evidence="5" id="KW-0539">Nucleus</keyword>
<keyword evidence="9" id="KW-1185">Reference proteome</keyword>
<protein>
    <recommendedName>
        <fullName evidence="7">BZIP domain-containing protein</fullName>
    </recommendedName>
</protein>
<dbReference type="AlphaFoldDB" id="A0A8J5Y2Z9"/>
<name>A0A8J5Y2Z9_9ROSI</name>
<dbReference type="CDD" id="cd14702">
    <property type="entry name" value="bZIP_plant_GBF1"/>
    <property type="match status" value="1"/>
</dbReference>
<evidence type="ECO:0000256" key="4">
    <source>
        <dbReference type="ARBA" id="ARBA00023163"/>
    </source>
</evidence>
<dbReference type="SUPFAM" id="SSF57959">
    <property type="entry name" value="Leucine zipper domain"/>
    <property type="match status" value="1"/>
</dbReference>
<evidence type="ECO:0000313" key="9">
    <source>
        <dbReference type="Proteomes" id="UP000701853"/>
    </source>
</evidence>
<evidence type="ECO:0000256" key="1">
    <source>
        <dbReference type="ARBA" id="ARBA00004123"/>
    </source>
</evidence>
<keyword evidence="6" id="KW-0175">Coiled coil</keyword>
<dbReference type="Gene3D" id="1.20.5.170">
    <property type="match status" value="1"/>
</dbReference>
<comment type="caution">
    <text evidence="8">The sequence shown here is derived from an EMBL/GenBank/DDBJ whole genome shotgun (WGS) entry which is preliminary data.</text>
</comment>
<dbReference type="PANTHER" id="PTHR45764:SF76">
    <property type="entry name" value="OS02G0132500 PROTEIN"/>
    <property type="match status" value="1"/>
</dbReference>
<feature type="domain" description="BZIP" evidence="7">
    <location>
        <begin position="54"/>
        <end position="117"/>
    </location>
</feature>
<dbReference type="PROSITE" id="PS50217">
    <property type="entry name" value="BZIP"/>
    <property type="match status" value="1"/>
</dbReference>
<evidence type="ECO:0000256" key="6">
    <source>
        <dbReference type="SAM" id="Coils"/>
    </source>
</evidence>
<sequence>MSQILSETFLSGFMILFQSLSVSRVSAMGSLSGTSSGASTVTQVSEELQALLMEERKRKRKVSNRESARRSRMRKKKHLDDLTAELTQLREDNHQIIMSLNITSQRYLHVEAENSVLRAQTNELSCRLQSLEDIITFLQWKQW</sequence>
<dbReference type="GO" id="GO:0003700">
    <property type="term" value="F:DNA-binding transcription factor activity"/>
    <property type="evidence" value="ECO:0007669"/>
    <property type="project" value="InterPro"/>
</dbReference>
<dbReference type="GO" id="GO:0046982">
    <property type="term" value="F:protein heterodimerization activity"/>
    <property type="evidence" value="ECO:0007669"/>
    <property type="project" value="UniProtKB-ARBA"/>
</dbReference>
<gene>
    <name evidence="8" type="ORF">CXB51_035543</name>
</gene>
<keyword evidence="3" id="KW-0238">DNA-binding</keyword>
<dbReference type="PANTHER" id="PTHR45764">
    <property type="entry name" value="BZIP TRANSCRIPTION FACTOR 44"/>
    <property type="match status" value="1"/>
</dbReference>
<evidence type="ECO:0000256" key="2">
    <source>
        <dbReference type="ARBA" id="ARBA00023015"/>
    </source>
</evidence>
<evidence type="ECO:0000256" key="3">
    <source>
        <dbReference type="ARBA" id="ARBA00023125"/>
    </source>
</evidence>
<dbReference type="OrthoDB" id="551672at2759"/>
<dbReference type="PROSITE" id="PS00036">
    <property type="entry name" value="BZIP_BASIC"/>
    <property type="match status" value="1"/>
</dbReference>
<dbReference type="EMBL" id="JAHUZN010000013">
    <property type="protein sequence ID" value="KAG8473672.1"/>
    <property type="molecule type" value="Genomic_DNA"/>
</dbReference>
<dbReference type="GO" id="GO:0045893">
    <property type="term" value="P:positive regulation of DNA-templated transcription"/>
    <property type="evidence" value="ECO:0007669"/>
    <property type="project" value="TreeGrafter"/>
</dbReference>
<proteinExistence type="predicted"/>
<dbReference type="InterPro" id="IPR045314">
    <property type="entry name" value="bZIP_plant_GBF1"/>
</dbReference>
<dbReference type="Pfam" id="PF00170">
    <property type="entry name" value="bZIP_1"/>
    <property type="match status" value="1"/>
</dbReference>
<evidence type="ECO:0000256" key="5">
    <source>
        <dbReference type="ARBA" id="ARBA00023242"/>
    </source>
</evidence>
<dbReference type="InterPro" id="IPR004827">
    <property type="entry name" value="bZIP"/>
</dbReference>
<dbReference type="Proteomes" id="UP000701853">
    <property type="component" value="Chromosome 13"/>
</dbReference>
<dbReference type="InterPro" id="IPR046347">
    <property type="entry name" value="bZIP_sf"/>
</dbReference>
<dbReference type="SMART" id="SM00338">
    <property type="entry name" value="BRLZ"/>
    <property type="match status" value="1"/>
</dbReference>
<evidence type="ECO:0000313" key="8">
    <source>
        <dbReference type="EMBL" id="KAG8473672.1"/>
    </source>
</evidence>
<feature type="coiled-coil region" evidence="6">
    <location>
        <begin position="45"/>
        <end position="92"/>
    </location>
</feature>
<dbReference type="GO" id="GO:0000976">
    <property type="term" value="F:transcription cis-regulatory region binding"/>
    <property type="evidence" value="ECO:0007669"/>
    <property type="project" value="TreeGrafter"/>
</dbReference>